<accession>L0K8R0</accession>
<dbReference type="KEGG" id="hhl:Halha_1446"/>
<comment type="function">
    <text evidence="14">Cell wall formation.</text>
</comment>
<evidence type="ECO:0000256" key="2">
    <source>
        <dbReference type="ARBA" id="ARBA00004752"/>
    </source>
</evidence>
<comment type="catalytic activity">
    <reaction evidence="13 14">
        <text>UDP-N-acetyl-alpha-D-muramate + L-alanine + ATP = UDP-N-acetyl-alpha-D-muramoyl-L-alanine + ADP + phosphate + H(+)</text>
        <dbReference type="Rhea" id="RHEA:23372"/>
        <dbReference type="ChEBI" id="CHEBI:15378"/>
        <dbReference type="ChEBI" id="CHEBI:30616"/>
        <dbReference type="ChEBI" id="CHEBI:43474"/>
        <dbReference type="ChEBI" id="CHEBI:57972"/>
        <dbReference type="ChEBI" id="CHEBI:70757"/>
        <dbReference type="ChEBI" id="CHEBI:83898"/>
        <dbReference type="ChEBI" id="CHEBI:456216"/>
        <dbReference type="EC" id="6.3.2.8"/>
    </reaction>
</comment>
<dbReference type="SUPFAM" id="SSF53244">
    <property type="entry name" value="MurD-like peptide ligases, peptide-binding domain"/>
    <property type="match status" value="1"/>
</dbReference>
<dbReference type="InterPro" id="IPR004101">
    <property type="entry name" value="Mur_ligase_C"/>
</dbReference>
<feature type="domain" description="Mur ligase N-terminal catalytic" evidence="15">
    <location>
        <begin position="3"/>
        <end position="102"/>
    </location>
</feature>
<dbReference type="Pfam" id="PF01225">
    <property type="entry name" value="Mur_ligase"/>
    <property type="match status" value="1"/>
</dbReference>
<evidence type="ECO:0000256" key="3">
    <source>
        <dbReference type="ARBA" id="ARBA00012211"/>
    </source>
</evidence>
<comment type="subcellular location">
    <subcellularLocation>
        <location evidence="1 14">Cytoplasm</location>
    </subcellularLocation>
</comment>
<dbReference type="PANTHER" id="PTHR43445">
    <property type="entry name" value="UDP-N-ACETYLMURAMATE--L-ALANINE LIGASE-RELATED"/>
    <property type="match status" value="1"/>
</dbReference>
<evidence type="ECO:0000256" key="13">
    <source>
        <dbReference type="ARBA" id="ARBA00047833"/>
    </source>
</evidence>
<keyword evidence="11 14" id="KW-0131">Cell cycle</keyword>
<evidence type="ECO:0000259" key="16">
    <source>
        <dbReference type="Pfam" id="PF02875"/>
    </source>
</evidence>
<dbReference type="InterPro" id="IPR050061">
    <property type="entry name" value="MurCDEF_pg_biosynth"/>
</dbReference>
<dbReference type="PATRIC" id="fig|748449.3.peg.1400"/>
<dbReference type="InterPro" id="IPR000713">
    <property type="entry name" value="Mur_ligase_N"/>
</dbReference>
<dbReference type="Gene3D" id="3.40.1190.10">
    <property type="entry name" value="Mur-like, catalytic domain"/>
    <property type="match status" value="1"/>
</dbReference>
<evidence type="ECO:0000256" key="8">
    <source>
        <dbReference type="ARBA" id="ARBA00022840"/>
    </source>
</evidence>
<dbReference type="GO" id="GO:0008360">
    <property type="term" value="P:regulation of cell shape"/>
    <property type="evidence" value="ECO:0007669"/>
    <property type="project" value="UniProtKB-KW"/>
</dbReference>
<dbReference type="GO" id="GO:0051301">
    <property type="term" value="P:cell division"/>
    <property type="evidence" value="ECO:0007669"/>
    <property type="project" value="UniProtKB-KW"/>
</dbReference>
<feature type="domain" description="Mur ligase C-terminal" evidence="16">
    <location>
        <begin position="308"/>
        <end position="441"/>
    </location>
</feature>
<dbReference type="HOGENOM" id="CLU_028104_2_1_9"/>
<dbReference type="SUPFAM" id="SSF51984">
    <property type="entry name" value="MurCD N-terminal domain"/>
    <property type="match status" value="1"/>
</dbReference>
<evidence type="ECO:0000256" key="4">
    <source>
        <dbReference type="ARBA" id="ARBA00022490"/>
    </source>
</evidence>
<dbReference type="InterPro" id="IPR013221">
    <property type="entry name" value="Mur_ligase_cen"/>
</dbReference>
<evidence type="ECO:0000256" key="6">
    <source>
        <dbReference type="ARBA" id="ARBA00022618"/>
    </source>
</evidence>
<dbReference type="EC" id="6.3.2.8" evidence="3 14"/>
<dbReference type="GO" id="GO:0009252">
    <property type="term" value="P:peptidoglycan biosynthetic process"/>
    <property type="evidence" value="ECO:0007669"/>
    <property type="project" value="UniProtKB-UniRule"/>
</dbReference>
<dbReference type="SUPFAM" id="SSF53623">
    <property type="entry name" value="MurD-like peptide ligases, catalytic domain"/>
    <property type="match status" value="1"/>
</dbReference>
<gene>
    <name evidence="14" type="primary">murC</name>
    <name evidence="18" type="ordered locus">Halha_1446</name>
</gene>
<comment type="similarity">
    <text evidence="14">Belongs to the MurCDEF family.</text>
</comment>
<dbReference type="AlphaFoldDB" id="L0K8R0"/>
<keyword evidence="12 14" id="KW-0961">Cell wall biogenesis/degradation</keyword>
<evidence type="ECO:0000313" key="19">
    <source>
        <dbReference type="Proteomes" id="UP000010880"/>
    </source>
</evidence>
<dbReference type="eggNOG" id="COG0773">
    <property type="taxonomic scope" value="Bacteria"/>
</dbReference>
<keyword evidence="10 14" id="KW-0573">Peptidoglycan synthesis</keyword>
<organism evidence="18 19">
    <name type="scientific">Halobacteroides halobius (strain ATCC 35273 / DSM 5150 / MD-1)</name>
    <dbReference type="NCBI Taxonomy" id="748449"/>
    <lineage>
        <taxon>Bacteria</taxon>
        <taxon>Bacillati</taxon>
        <taxon>Bacillota</taxon>
        <taxon>Clostridia</taxon>
        <taxon>Halanaerobiales</taxon>
        <taxon>Halobacteroidaceae</taxon>
        <taxon>Halobacteroides</taxon>
    </lineage>
</organism>
<dbReference type="GO" id="GO:0005524">
    <property type="term" value="F:ATP binding"/>
    <property type="evidence" value="ECO:0007669"/>
    <property type="project" value="UniProtKB-UniRule"/>
</dbReference>
<keyword evidence="19" id="KW-1185">Reference proteome</keyword>
<dbReference type="InterPro" id="IPR036565">
    <property type="entry name" value="Mur-like_cat_sf"/>
</dbReference>
<keyword evidence="9 14" id="KW-0133">Cell shape</keyword>
<evidence type="ECO:0000256" key="1">
    <source>
        <dbReference type="ARBA" id="ARBA00004496"/>
    </source>
</evidence>
<dbReference type="RefSeq" id="WP_015327113.1">
    <property type="nucleotide sequence ID" value="NC_019978.1"/>
</dbReference>
<keyword evidence="7 14" id="KW-0547">Nucleotide-binding</keyword>
<evidence type="ECO:0000313" key="18">
    <source>
        <dbReference type="EMBL" id="AGB41391.1"/>
    </source>
</evidence>
<keyword evidence="5 14" id="KW-0436">Ligase</keyword>
<dbReference type="UniPathway" id="UPA00219"/>
<keyword evidence="4 14" id="KW-0963">Cytoplasm</keyword>
<dbReference type="Pfam" id="PF02875">
    <property type="entry name" value="Mur_ligase_C"/>
    <property type="match status" value="1"/>
</dbReference>
<comment type="pathway">
    <text evidence="2 14">Cell wall biogenesis; peptidoglycan biosynthesis.</text>
</comment>
<feature type="domain" description="Mur ligase central" evidence="17">
    <location>
        <begin position="108"/>
        <end position="285"/>
    </location>
</feature>
<dbReference type="GO" id="GO:0008763">
    <property type="term" value="F:UDP-N-acetylmuramate-L-alanine ligase activity"/>
    <property type="evidence" value="ECO:0007669"/>
    <property type="project" value="UniProtKB-UniRule"/>
</dbReference>
<evidence type="ECO:0000256" key="10">
    <source>
        <dbReference type="ARBA" id="ARBA00022984"/>
    </source>
</evidence>
<keyword evidence="8 14" id="KW-0067">ATP-binding</keyword>
<dbReference type="Gene3D" id="3.90.190.20">
    <property type="entry name" value="Mur ligase, C-terminal domain"/>
    <property type="match status" value="1"/>
</dbReference>
<evidence type="ECO:0000256" key="9">
    <source>
        <dbReference type="ARBA" id="ARBA00022960"/>
    </source>
</evidence>
<protein>
    <recommendedName>
        <fullName evidence="3 14">UDP-N-acetylmuramate--L-alanine ligase</fullName>
        <ecNumber evidence="3 14">6.3.2.8</ecNumber>
    </recommendedName>
    <alternativeName>
        <fullName evidence="14">UDP-N-acetylmuramoyl-L-alanine synthetase</fullName>
    </alternativeName>
</protein>
<name>L0K8R0_HALHC</name>
<keyword evidence="6 14" id="KW-0132">Cell division</keyword>
<dbReference type="InterPro" id="IPR005758">
    <property type="entry name" value="UDP-N-AcMur_Ala_ligase_MurC"/>
</dbReference>
<proteinExistence type="inferred from homology"/>
<evidence type="ECO:0000256" key="12">
    <source>
        <dbReference type="ARBA" id="ARBA00023316"/>
    </source>
</evidence>
<dbReference type="Gene3D" id="3.40.50.720">
    <property type="entry name" value="NAD(P)-binding Rossmann-like Domain"/>
    <property type="match status" value="1"/>
</dbReference>
<evidence type="ECO:0000256" key="5">
    <source>
        <dbReference type="ARBA" id="ARBA00022598"/>
    </source>
</evidence>
<dbReference type="GO" id="GO:0005737">
    <property type="term" value="C:cytoplasm"/>
    <property type="evidence" value="ECO:0007669"/>
    <property type="project" value="UniProtKB-SubCell"/>
</dbReference>
<reference evidence="19" key="1">
    <citation type="submission" date="2012-02" db="EMBL/GenBank/DDBJ databases">
        <title>The complete genome of Halobacteroides halobius DSM 5150.</title>
        <authorList>
            <person name="Lucas S."/>
            <person name="Copeland A."/>
            <person name="Lapidus A."/>
            <person name="Glavina del Rio T."/>
            <person name="Dalin E."/>
            <person name="Tice H."/>
            <person name="Bruce D."/>
            <person name="Goodwin L."/>
            <person name="Pitluck S."/>
            <person name="Peters L."/>
            <person name="Mikhailova N."/>
            <person name="Gu W."/>
            <person name="Kyrpides N."/>
            <person name="Mavromatis K."/>
            <person name="Ivanova N."/>
            <person name="Brettin T."/>
            <person name="Detter J.C."/>
            <person name="Han C."/>
            <person name="Larimer F."/>
            <person name="Land M."/>
            <person name="Hauser L."/>
            <person name="Markowitz V."/>
            <person name="Cheng J.-F."/>
            <person name="Hugenholtz P."/>
            <person name="Woyke T."/>
            <person name="Wu D."/>
            <person name="Tindall B."/>
            <person name="Pomrenke H."/>
            <person name="Brambilla E."/>
            <person name="Klenk H.-P."/>
            <person name="Eisen J.A."/>
        </authorList>
    </citation>
    <scope>NUCLEOTIDE SEQUENCE [LARGE SCALE GENOMIC DNA]</scope>
    <source>
        <strain evidence="19">ATCC 35273 / DSM 5150 / MD-1</strain>
    </source>
</reference>
<dbReference type="OrthoDB" id="9804126at2"/>
<dbReference type="GO" id="GO:0071555">
    <property type="term" value="P:cell wall organization"/>
    <property type="evidence" value="ECO:0007669"/>
    <property type="project" value="UniProtKB-KW"/>
</dbReference>
<evidence type="ECO:0000259" key="17">
    <source>
        <dbReference type="Pfam" id="PF08245"/>
    </source>
</evidence>
<evidence type="ECO:0000256" key="7">
    <source>
        <dbReference type="ARBA" id="ARBA00022741"/>
    </source>
</evidence>
<dbReference type="PANTHER" id="PTHR43445:SF3">
    <property type="entry name" value="UDP-N-ACETYLMURAMATE--L-ALANINE LIGASE"/>
    <property type="match status" value="1"/>
</dbReference>
<dbReference type="STRING" id="748449.Halha_1446"/>
<evidence type="ECO:0000259" key="15">
    <source>
        <dbReference type="Pfam" id="PF01225"/>
    </source>
</evidence>
<dbReference type="Pfam" id="PF08245">
    <property type="entry name" value="Mur_ligase_M"/>
    <property type="match status" value="1"/>
</dbReference>
<dbReference type="HAMAP" id="MF_00046">
    <property type="entry name" value="MurC"/>
    <property type="match status" value="1"/>
</dbReference>
<dbReference type="Proteomes" id="UP000010880">
    <property type="component" value="Chromosome"/>
</dbReference>
<evidence type="ECO:0000256" key="11">
    <source>
        <dbReference type="ARBA" id="ARBA00023306"/>
    </source>
</evidence>
<sequence length="454" mass="51437">MKKVHIIGIGGIAMSAIAQYFLTIGYQVTGSDLENNELIEELKNKGAQIKIGHQADNIDSNLEKVIYSDAIPDENVELKQAREYGIELLGRSQALALITANKKVISASGTHGKTTTSGLLAQILTGGQKNPSFIIGGILNNFNSNFMIKESDYFILEGDEYGKSFLKYPSDIGVVTNIEFDHPDIYRDLDDMVATYKEYVAGLSECLVTNNKVLAQLEIESTSLPIEVLTVGINDQQADFNAVKITEVELESYFILEYQGQEIGQFRLPALGDYNIRHALEAIAVGKYCGLSFETMKESLGQWQGVKRRFEVLSDDDNQIIITDYAHHPSEVKAVVDNLDRIETDKQKVVIFQPHQYLRTNSLLKDYQKVLNQNLDERVIYQIYKVRERVEEKELERLGKRLSQLVSDQPVTYINQWSNLEEWLTKYNYSNDAIYLFLGAGDIDQFARKWAKKS</sequence>
<dbReference type="NCBIfam" id="TIGR01082">
    <property type="entry name" value="murC"/>
    <property type="match status" value="1"/>
</dbReference>
<evidence type="ECO:0000256" key="14">
    <source>
        <dbReference type="HAMAP-Rule" id="MF_00046"/>
    </source>
</evidence>
<dbReference type="EMBL" id="CP003359">
    <property type="protein sequence ID" value="AGB41391.1"/>
    <property type="molecule type" value="Genomic_DNA"/>
</dbReference>
<dbReference type="InterPro" id="IPR036615">
    <property type="entry name" value="Mur_ligase_C_dom_sf"/>
</dbReference>
<feature type="binding site" evidence="14">
    <location>
        <begin position="109"/>
        <end position="115"/>
    </location>
    <ligand>
        <name>ATP</name>
        <dbReference type="ChEBI" id="CHEBI:30616"/>
    </ligand>
</feature>